<evidence type="ECO:0000313" key="3">
    <source>
        <dbReference type="Proteomes" id="UP001203342"/>
    </source>
</evidence>
<dbReference type="Proteomes" id="UP001203342">
    <property type="component" value="Unassembled WGS sequence"/>
</dbReference>
<sequence>MKKFFNLILLIFISSCSSNEDNEVISDTLYFPPTNTNTWETKSISSLGWNQSQVQPLFDYLELKNTKGFIILHHGKIVMEEYFNGHTANDTWQWNSAGKTLTASIIGIAQQENLLNINTKVSQYLGTGWTSEPLLKENLITSRHLLTMTSGINDESELIITPNLTYLADAGTRWSYHNVFQKLMDVVATSSGQTFENYFNVKLKNKIGMDGFWNNGVIYKIYHSNTRSMARFGLLALNKGKWSNEQIINQTYFNESISTSQNINPSYGYLWWLNGKSNFMLPGSQTSFTGSIVPNAPAEMYAAMGAADQRIYVVPSKKLVIVRMGEASNPANPSFAVSGFDTELWEKINAVIN</sequence>
<dbReference type="RefSeq" id="WP_250582581.1">
    <property type="nucleotide sequence ID" value="NZ_JAMLJN010000009.1"/>
</dbReference>
<dbReference type="InterPro" id="IPR001466">
    <property type="entry name" value="Beta-lactam-related"/>
</dbReference>
<dbReference type="InterPro" id="IPR012338">
    <property type="entry name" value="Beta-lactam/transpept-like"/>
</dbReference>
<proteinExistence type="predicted"/>
<reference evidence="2 3" key="1">
    <citation type="submission" date="2022-05" db="EMBL/GenBank/DDBJ databases">
        <title>Flavobacterium sp., isolated from activated sludge.</title>
        <authorList>
            <person name="Ran Q."/>
        </authorList>
    </citation>
    <scope>NUCLEOTIDE SEQUENCE [LARGE SCALE GENOMIC DNA]</scope>
    <source>
        <strain evidence="2 3">HXWNR69</strain>
    </source>
</reference>
<comment type="caution">
    <text evidence="2">The sequence shown here is derived from an EMBL/GenBank/DDBJ whole genome shotgun (WGS) entry which is preliminary data.</text>
</comment>
<name>A0ABT0TJ79_9FLAO</name>
<dbReference type="PROSITE" id="PS51257">
    <property type="entry name" value="PROKAR_LIPOPROTEIN"/>
    <property type="match status" value="1"/>
</dbReference>
<organism evidence="2 3">
    <name type="scientific">Flavobacterium fragile</name>
    <dbReference type="NCBI Taxonomy" id="2949085"/>
    <lineage>
        <taxon>Bacteria</taxon>
        <taxon>Pseudomonadati</taxon>
        <taxon>Bacteroidota</taxon>
        <taxon>Flavobacteriia</taxon>
        <taxon>Flavobacteriales</taxon>
        <taxon>Flavobacteriaceae</taxon>
        <taxon>Flavobacterium</taxon>
    </lineage>
</organism>
<evidence type="ECO:0000259" key="1">
    <source>
        <dbReference type="Pfam" id="PF00144"/>
    </source>
</evidence>
<dbReference type="InterPro" id="IPR050789">
    <property type="entry name" value="Diverse_Enzym_Activities"/>
</dbReference>
<dbReference type="EMBL" id="JAMLJN010000009">
    <property type="protein sequence ID" value="MCL9770867.1"/>
    <property type="molecule type" value="Genomic_DNA"/>
</dbReference>
<dbReference type="Pfam" id="PF00144">
    <property type="entry name" value="Beta-lactamase"/>
    <property type="match status" value="1"/>
</dbReference>
<accession>A0ABT0TJ79</accession>
<dbReference type="Gene3D" id="3.40.710.10">
    <property type="entry name" value="DD-peptidase/beta-lactamase superfamily"/>
    <property type="match status" value="1"/>
</dbReference>
<protein>
    <submittedName>
        <fullName evidence="2">Beta-lactamase family protein</fullName>
    </submittedName>
</protein>
<dbReference type="SUPFAM" id="SSF56601">
    <property type="entry name" value="beta-lactamase/transpeptidase-like"/>
    <property type="match status" value="1"/>
</dbReference>
<keyword evidence="3" id="KW-1185">Reference proteome</keyword>
<feature type="domain" description="Beta-lactamase-related" evidence="1">
    <location>
        <begin position="69"/>
        <end position="324"/>
    </location>
</feature>
<dbReference type="PANTHER" id="PTHR43283">
    <property type="entry name" value="BETA-LACTAMASE-RELATED"/>
    <property type="match status" value="1"/>
</dbReference>
<evidence type="ECO:0000313" key="2">
    <source>
        <dbReference type="EMBL" id="MCL9770867.1"/>
    </source>
</evidence>
<gene>
    <name evidence="2" type="ORF">NAT47_10600</name>
</gene>
<dbReference type="PANTHER" id="PTHR43283:SF7">
    <property type="entry name" value="BETA-LACTAMASE-RELATED DOMAIN-CONTAINING PROTEIN"/>
    <property type="match status" value="1"/>
</dbReference>